<dbReference type="EMBL" id="JAGVWC010000009">
    <property type="protein sequence ID" value="MBS3061455.1"/>
    <property type="molecule type" value="Genomic_DNA"/>
</dbReference>
<reference evidence="1" key="1">
    <citation type="submission" date="2021-03" db="EMBL/GenBank/DDBJ databases">
        <authorList>
            <person name="Jaffe A."/>
        </authorList>
    </citation>
    <scope>NUCLEOTIDE SEQUENCE</scope>
    <source>
        <strain evidence="1">RIFCSPLOWO2_01_FULL_AR10_48_17</strain>
    </source>
</reference>
<reference evidence="1" key="2">
    <citation type="submission" date="2021-05" db="EMBL/GenBank/DDBJ databases">
        <title>Protein family content uncovers lineage relationships and bacterial pathway maintenance mechanisms in DPANN archaea.</title>
        <authorList>
            <person name="Castelle C.J."/>
            <person name="Meheust R."/>
            <person name="Jaffe A.L."/>
            <person name="Seitz K."/>
            <person name="Gong X."/>
            <person name="Baker B.J."/>
            <person name="Banfield J.F."/>
        </authorList>
    </citation>
    <scope>NUCLEOTIDE SEQUENCE</scope>
    <source>
        <strain evidence="1">RIFCSPLOWO2_01_FULL_AR10_48_17</strain>
    </source>
</reference>
<accession>A0A8T4LDT9</accession>
<gene>
    <name evidence="1" type="ORF">J4215_02625</name>
</gene>
<organism evidence="1 2">
    <name type="scientific">Candidatus Iainarchaeum sp</name>
    <dbReference type="NCBI Taxonomy" id="3101447"/>
    <lineage>
        <taxon>Archaea</taxon>
        <taxon>Candidatus Iainarchaeota</taxon>
        <taxon>Candidatus Iainarchaeia</taxon>
        <taxon>Candidatus Iainarchaeales</taxon>
        <taxon>Candidatus Iainarchaeaceae</taxon>
        <taxon>Candidatus Iainarchaeum</taxon>
    </lineage>
</organism>
<name>A0A8T4LDT9_9ARCH</name>
<dbReference type="Proteomes" id="UP000675968">
    <property type="component" value="Unassembled WGS sequence"/>
</dbReference>
<evidence type="ECO:0000313" key="1">
    <source>
        <dbReference type="EMBL" id="MBS3061455.1"/>
    </source>
</evidence>
<sequence length="1210" mass="129459">MTIKTADCGGATSFSLESELKLSPTEFSLSDNGAQQIVITADDRVPGQYGVKVLVKGAGAVTTKQIKTIPVVLAPARDECVLLTKFEYNVFRNEDVPGSGIDTAKVINQCYDKPVQVMIDRHSLDDAMAEGQRWAAMGLAMGMMGQMNQNGGLFSGLFGGSSNDSNASPGSGSNSNTPPAWKEFKDAGTVLVANGTGGFVSANAYKDNAGNEFVFENGMYYPVRQRSDGRYEKVPNGAPVASNGSVGSTATGPNASVIAQKESEIAQLNSQISSEQASATSLGCPNGKPECQTSIDRIHSLNVRISSLESEISGLQTTPLTGRFSLTGYQFLPFAGQGFFGSGSTNSDAENECSFVDSDGTLSKSRQDADSEISSLQTLPMFASLLGGGNMGNAFSQAMMMYAMGTAQAYNAQTDVCIWTVQRDVQLGSGGLGGVLDNLASFFTGNQAKGVYKLLDSTGIDDRVFSGVSVEEYRKPIVSPRKDNQELSTETRFIKVSNDDGLVQADALNPLFAMLAINGVRHVYLPEQIYESQKPSVLKEGPSQKLSSKFHIQLNSYKPEPDSVISPEIGNCQIGQKIGSTGPNAVPRLKFAWGWNEINFDSCDSDNPEYIYCDATQFSIALLKKMEVLREFTTVNALTFECPSAVSSVTPTEQALSKTGLDIGVTKLEIVRNQLDANMVATVENSNNVSGSAELTTIITNTANGKVEKTCIETVSFLSKTTSGCLVQNLAPGEYRVKALLGAVSCTGCQNAVSFNDSLEDTFTTGFEGLACAANWTNTSHLEEIIAATEGASKSLVYPAGFDKEKIVKLASFRAHLMKDGYSTGFRKDFHSYALTQSLFQTPEFYSQPDGLGEYFSDPAKMQFEYFGSPNGTLSEPGIYQVDLDVNFSDQHMAWFENSTPVATILVTMEKTGDAKPASPFYYYPLDGALGLQNGRVGYGTNFELETPDKPIVIAATVDRALLSQSIPGSIPAATVKAYKITDFATLNVSNRGLLFSIDSQTDEWKLAPSLATPVIMKVSATSTADAFGFYSLEVDSQPQTNLPFLSRWSGISPSCKDFAGDGLDKYSETPDISGVNAHCSALGPNSAVSYGFEWCNRKLPGTVSLQSVFFTPTESSAVLRLTGQNESVSFIGLQGSGQNVELAGVPGMAFNSHSNAISSVQDVLDLVAEGQVCVTGSENAVRTEFFWNPKVVLDGLAQVRDATTQACIQ</sequence>
<comment type="caution">
    <text evidence="1">The sequence shown here is derived from an EMBL/GenBank/DDBJ whole genome shotgun (WGS) entry which is preliminary data.</text>
</comment>
<proteinExistence type="predicted"/>
<protein>
    <submittedName>
        <fullName evidence="1">Uncharacterized protein</fullName>
    </submittedName>
</protein>
<dbReference type="AlphaFoldDB" id="A0A8T4LDT9"/>
<evidence type="ECO:0000313" key="2">
    <source>
        <dbReference type="Proteomes" id="UP000675968"/>
    </source>
</evidence>